<dbReference type="Gene3D" id="3.40.228.10">
    <property type="entry name" value="Dimethylsulfoxide Reductase, domain 2"/>
    <property type="match status" value="1"/>
</dbReference>
<dbReference type="EMBL" id="CP163440">
    <property type="protein sequence ID" value="XDQ69027.1"/>
    <property type="molecule type" value="Genomic_DNA"/>
</dbReference>
<feature type="compositionally biased region" description="Low complexity" evidence="1">
    <location>
        <begin position="53"/>
        <end position="66"/>
    </location>
</feature>
<sequence length="77" mass="8062">MRTPGPEGCGAFGMVAGTRATTEVRYAAQKFARAVKITGHMDSRDRTRHTPRAAGLPAALGPGWAATSSGTCRTMRA</sequence>
<reference evidence="2" key="1">
    <citation type="submission" date="2024-07" db="EMBL/GenBank/DDBJ databases">
        <authorList>
            <person name="Yu S.T."/>
        </authorList>
    </citation>
    <scope>NUCLEOTIDE SEQUENCE</scope>
    <source>
        <strain evidence="2">R35</strain>
    </source>
</reference>
<gene>
    <name evidence="2" type="ORF">AB5J50_42385</name>
</gene>
<accession>A0AB39SLN1</accession>
<evidence type="ECO:0000256" key="1">
    <source>
        <dbReference type="SAM" id="MobiDB-lite"/>
    </source>
</evidence>
<evidence type="ECO:0000313" key="2">
    <source>
        <dbReference type="EMBL" id="XDQ69027.1"/>
    </source>
</evidence>
<feature type="compositionally biased region" description="Polar residues" evidence="1">
    <location>
        <begin position="67"/>
        <end position="77"/>
    </location>
</feature>
<proteinExistence type="predicted"/>
<dbReference type="Gene3D" id="3.40.50.740">
    <property type="match status" value="1"/>
</dbReference>
<dbReference type="AlphaFoldDB" id="A0AB39SLN1"/>
<organism evidence="2">
    <name type="scientific">Streptomyces sp. R35</name>
    <dbReference type="NCBI Taxonomy" id="3238630"/>
    <lineage>
        <taxon>Bacteria</taxon>
        <taxon>Bacillati</taxon>
        <taxon>Actinomycetota</taxon>
        <taxon>Actinomycetes</taxon>
        <taxon>Kitasatosporales</taxon>
        <taxon>Streptomycetaceae</taxon>
        <taxon>Streptomyces</taxon>
    </lineage>
</organism>
<dbReference type="RefSeq" id="WP_369265770.1">
    <property type="nucleotide sequence ID" value="NZ_CP163440.1"/>
</dbReference>
<feature type="region of interest" description="Disordered" evidence="1">
    <location>
        <begin position="39"/>
        <end position="77"/>
    </location>
</feature>
<dbReference type="SUPFAM" id="SSF53706">
    <property type="entry name" value="Formate dehydrogenase/DMSO reductase, domains 1-3"/>
    <property type="match status" value="1"/>
</dbReference>
<protein>
    <submittedName>
        <fullName evidence="2">Uncharacterized protein</fullName>
    </submittedName>
</protein>
<name>A0AB39SLN1_9ACTN</name>